<gene>
    <name evidence="7" type="ORF">TVAG_065740</name>
</gene>
<dbReference type="SMART" id="SM00864">
    <property type="entry name" value="Tubulin"/>
    <property type="match status" value="1"/>
</dbReference>
<dbReference type="SUPFAM" id="SSF52490">
    <property type="entry name" value="Tubulin nucleotide-binding domain-like"/>
    <property type="match status" value="1"/>
</dbReference>
<dbReference type="InterPro" id="IPR023123">
    <property type="entry name" value="Tubulin_C"/>
</dbReference>
<dbReference type="PROSITE" id="PS00227">
    <property type="entry name" value="TUBULIN"/>
    <property type="match status" value="1"/>
</dbReference>
<dbReference type="Gene3D" id="1.10.287.600">
    <property type="entry name" value="Helix hairpin bin"/>
    <property type="match status" value="1"/>
</dbReference>
<dbReference type="PRINTS" id="PR01161">
    <property type="entry name" value="TUBULIN"/>
</dbReference>
<dbReference type="PANTHER" id="PTHR11588">
    <property type="entry name" value="TUBULIN"/>
    <property type="match status" value="1"/>
</dbReference>
<evidence type="ECO:0000256" key="4">
    <source>
        <dbReference type="ARBA" id="ARBA00023134"/>
    </source>
</evidence>
<reference evidence="7" key="1">
    <citation type="submission" date="2006-10" db="EMBL/GenBank/DDBJ databases">
        <authorList>
            <person name="Amadeo P."/>
            <person name="Zhao Q."/>
            <person name="Wortman J."/>
            <person name="Fraser-Liggett C."/>
            <person name="Carlton J."/>
        </authorList>
    </citation>
    <scope>NUCLEOTIDE SEQUENCE</scope>
    <source>
        <strain evidence="7">G3</strain>
    </source>
</reference>
<keyword evidence="8" id="KW-1185">Reference proteome</keyword>
<dbReference type="InParanoid" id="A2ELX8"/>
<evidence type="ECO:0000313" key="7">
    <source>
        <dbReference type="EMBL" id="EAY06317.1"/>
    </source>
</evidence>
<organism evidence="7 8">
    <name type="scientific">Trichomonas vaginalis (strain ATCC PRA-98 / G3)</name>
    <dbReference type="NCBI Taxonomy" id="412133"/>
    <lineage>
        <taxon>Eukaryota</taxon>
        <taxon>Metamonada</taxon>
        <taxon>Parabasalia</taxon>
        <taxon>Trichomonadida</taxon>
        <taxon>Trichomonadidae</taxon>
        <taxon>Trichomonas</taxon>
    </lineage>
</organism>
<dbReference type="STRING" id="5722.A2ELX8"/>
<dbReference type="GO" id="GO:0005200">
    <property type="term" value="F:structural constituent of cytoskeleton"/>
    <property type="evidence" value="ECO:0000318"/>
    <property type="project" value="GO_Central"/>
</dbReference>
<dbReference type="GO" id="GO:0005874">
    <property type="term" value="C:microtubule"/>
    <property type="evidence" value="ECO:0000318"/>
    <property type="project" value="GO_Central"/>
</dbReference>
<dbReference type="InterPro" id="IPR036525">
    <property type="entry name" value="Tubulin/FtsZ_GTPase_sf"/>
</dbReference>
<dbReference type="OrthoDB" id="1662883at2759"/>
<dbReference type="InterPro" id="IPR000217">
    <property type="entry name" value="Tubulin"/>
</dbReference>
<evidence type="ECO:0000256" key="1">
    <source>
        <dbReference type="ARBA" id="ARBA00009636"/>
    </source>
</evidence>
<dbReference type="Pfam" id="PF03953">
    <property type="entry name" value="Tubulin_C"/>
    <property type="match status" value="1"/>
</dbReference>
<dbReference type="InterPro" id="IPR003008">
    <property type="entry name" value="Tubulin_FtsZ_GTPase"/>
</dbReference>
<name>A2ELX8_TRIV3</name>
<dbReference type="KEGG" id="tva:4764190"/>
<dbReference type="Pfam" id="PF00091">
    <property type="entry name" value="Tubulin"/>
    <property type="match status" value="1"/>
</dbReference>
<dbReference type="GO" id="GO:0005737">
    <property type="term" value="C:cytoplasm"/>
    <property type="evidence" value="ECO:0000318"/>
    <property type="project" value="GO_Central"/>
</dbReference>
<evidence type="ECO:0000256" key="5">
    <source>
        <dbReference type="RuleBase" id="RU000352"/>
    </source>
</evidence>
<evidence type="ECO:0000256" key="2">
    <source>
        <dbReference type="ARBA" id="ARBA00022701"/>
    </source>
</evidence>
<dbReference type="GO" id="GO:0000278">
    <property type="term" value="P:mitotic cell cycle"/>
    <property type="evidence" value="ECO:0000318"/>
    <property type="project" value="GO_Central"/>
</dbReference>
<evidence type="ECO:0000313" key="8">
    <source>
        <dbReference type="Proteomes" id="UP000001542"/>
    </source>
</evidence>
<dbReference type="SMR" id="A2ELX8"/>
<dbReference type="PRINTS" id="PR01519">
    <property type="entry name" value="EPSLNTUBULIN"/>
</dbReference>
<dbReference type="InterPro" id="IPR008280">
    <property type="entry name" value="Tub_FtsZ_C"/>
</dbReference>
<dbReference type="GO" id="GO:0000226">
    <property type="term" value="P:microtubule cytoskeleton organization"/>
    <property type="evidence" value="ECO:0000318"/>
    <property type="project" value="GO_Central"/>
</dbReference>
<evidence type="ECO:0000259" key="6">
    <source>
        <dbReference type="SMART" id="SM00864"/>
    </source>
</evidence>
<dbReference type="InterPro" id="IPR017975">
    <property type="entry name" value="Tubulin_CS"/>
</dbReference>
<evidence type="ECO:0000256" key="3">
    <source>
        <dbReference type="ARBA" id="ARBA00022741"/>
    </source>
</evidence>
<dbReference type="Proteomes" id="UP000001542">
    <property type="component" value="Unassembled WGS sequence"/>
</dbReference>
<comment type="similarity">
    <text evidence="1 5">Belongs to the tubulin family.</text>
</comment>
<dbReference type="SUPFAM" id="SSF55307">
    <property type="entry name" value="Tubulin C-terminal domain-like"/>
    <property type="match status" value="1"/>
</dbReference>
<dbReference type="Gene3D" id="3.40.50.1440">
    <property type="entry name" value="Tubulin/FtsZ, GTPase domain"/>
    <property type="match status" value="1"/>
</dbReference>
<dbReference type="VEuPathDB" id="TrichDB:TVAGG3_0988600"/>
<keyword evidence="3 5" id="KW-0547">Nucleotide-binding</keyword>
<dbReference type="InterPro" id="IPR018316">
    <property type="entry name" value="Tubulin/FtsZ_2-layer-sand-dom"/>
</dbReference>
<dbReference type="GO" id="GO:0005525">
    <property type="term" value="F:GTP binding"/>
    <property type="evidence" value="ECO:0000318"/>
    <property type="project" value="GO_Central"/>
</dbReference>
<dbReference type="InterPro" id="IPR004057">
    <property type="entry name" value="Epsilon_tubulin"/>
</dbReference>
<dbReference type="OMA" id="PEVCRFM"/>
<protein>
    <submittedName>
        <fullName evidence="7">Tubulin/FtsZ family, GTPase domain containing protein</fullName>
    </submittedName>
</protein>
<feature type="domain" description="Tubulin/FtsZ GTPase" evidence="6">
    <location>
        <begin position="50"/>
        <end position="244"/>
    </location>
</feature>
<reference evidence="7" key="2">
    <citation type="journal article" date="2007" name="Science">
        <title>Draft genome sequence of the sexually transmitted pathogen Trichomonas vaginalis.</title>
        <authorList>
            <person name="Carlton J.M."/>
            <person name="Hirt R.P."/>
            <person name="Silva J.C."/>
            <person name="Delcher A.L."/>
            <person name="Schatz M."/>
            <person name="Zhao Q."/>
            <person name="Wortman J.R."/>
            <person name="Bidwell S.L."/>
            <person name="Alsmark U.C.M."/>
            <person name="Besteiro S."/>
            <person name="Sicheritz-Ponten T."/>
            <person name="Noel C.J."/>
            <person name="Dacks J.B."/>
            <person name="Foster P.G."/>
            <person name="Simillion C."/>
            <person name="Van de Peer Y."/>
            <person name="Miranda-Saavedra D."/>
            <person name="Barton G.J."/>
            <person name="Westrop G.D."/>
            <person name="Mueller S."/>
            <person name="Dessi D."/>
            <person name="Fiori P.L."/>
            <person name="Ren Q."/>
            <person name="Paulsen I."/>
            <person name="Zhang H."/>
            <person name="Bastida-Corcuera F.D."/>
            <person name="Simoes-Barbosa A."/>
            <person name="Brown M.T."/>
            <person name="Hayes R.D."/>
            <person name="Mukherjee M."/>
            <person name="Okumura C.Y."/>
            <person name="Schneider R."/>
            <person name="Smith A.J."/>
            <person name="Vanacova S."/>
            <person name="Villalvazo M."/>
            <person name="Haas B.J."/>
            <person name="Pertea M."/>
            <person name="Feldblyum T.V."/>
            <person name="Utterback T.R."/>
            <person name="Shu C.L."/>
            <person name="Osoegawa K."/>
            <person name="de Jong P.J."/>
            <person name="Hrdy I."/>
            <person name="Horvathova L."/>
            <person name="Zubacova Z."/>
            <person name="Dolezal P."/>
            <person name="Malik S.B."/>
            <person name="Logsdon J.M. Jr."/>
            <person name="Henze K."/>
            <person name="Gupta A."/>
            <person name="Wang C.C."/>
            <person name="Dunne R.L."/>
            <person name="Upcroft J.A."/>
            <person name="Upcroft P."/>
            <person name="White O."/>
            <person name="Salzberg S.L."/>
            <person name="Tang P."/>
            <person name="Chiu C.-H."/>
            <person name="Lee Y.-S."/>
            <person name="Embley T.M."/>
            <person name="Coombs G.H."/>
            <person name="Mottram J.C."/>
            <person name="Tachezy J."/>
            <person name="Fraser-Liggett C.M."/>
            <person name="Johnson P.J."/>
        </authorList>
    </citation>
    <scope>NUCLEOTIDE SEQUENCE [LARGE SCALE GENOMIC DNA]</scope>
    <source>
        <strain evidence="7">G3</strain>
    </source>
</reference>
<accession>A2ELX8</accession>
<dbReference type="EMBL" id="DS113426">
    <property type="protein sequence ID" value="EAY06317.1"/>
    <property type="molecule type" value="Genomic_DNA"/>
</dbReference>
<dbReference type="AlphaFoldDB" id="A2ELX8"/>
<proteinExistence type="inferred from homology"/>
<dbReference type="eggNOG" id="KOG1375">
    <property type="taxonomic scope" value="Eukaryota"/>
</dbReference>
<keyword evidence="4 5" id="KW-0342">GTP-binding</keyword>
<keyword evidence="2 5" id="KW-0493">Microtubule</keyword>
<sequence length="434" mass="48450">MSEIIFLQIGQCGNQIGWEFWEKALKEHKDYHKNAPYDLSYKSFFEIRERGSFENIKDVRARAVLIDSETNVTKQLETSAIRDIFRGCSISVDVGGAGNNWAVGYHQNGHLQIDSVLEKIRKLAEPCNHLESFFMLYSLGGGTGSGFGSYILERVAEEYPRLWKMATVVTPTDDDPAVVTAPYNSLLSCAHLCKYANCVFPVENASLQRFVSGAEPNTKGAFSQMNSVVANFLLDLTAGSRFSGKMNVDLSEIETNMVPFPHHKFLVGGISPIYPKNPPRSEKSFFSEAMSNKATLCDIDHSQGTYLSTALLIRGNISESSVQQNTTQLAEKMKFPKWNTEHWKIGLCSTPSLTSKISICSLCNTTSITGMFDTILGRYTKLASRGAYIHLFNDNGVEREDFEEAADLINFVRDEYDSVATEDDVIPPRPKIFV</sequence>
<dbReference type="VEuPathDB" id="TrichDB:TVAG_065740"/>
<dbReference type="RefSeq" id="XP_001318540.1">
    <property type="nucleotide sequence ID" value="XM_001318505.1"/>
</dbReference>